<dbReference type="Proteomes" id="UP000628775">
    <property type="component" value="Unassembled WGS sequence"/>
</dbReference>
<gene>
    <name evidence="2" type="ORF">GCM10011391_31740</name>
</gene>
<dbReference type="EMBL" id="BMIR01000018">
    <property type="protein sequence ID" value="GGE50632.1"/>
    <property type="molecule type" value="Genomic_DNA"/>
</dbReference>
<feature type="transmembrane region" description="Helical" evidence="1">
    <location>
        <begin position="90"/>
        <end position="109"/>
    </location>
</feature>
<keyword evidence="1" id="KW-1133">Transmembrane helix</keyword>
<feature type="transmembrane region" description="Helical" evidence="1">
    <location>
        <begin position="129"/>
        <end position="147"/>
    </location>
</feature>
<evidence type="ECO:0000313" key="2">
    <source>
        <dbReference type="EMBL" id="GGE50632.1"/>
    </source>
</evidence>
<name>A0A8J2YKU1_9BACL</name>
<proteinExistence type="predicted"/>
<organism evidence="2 3">
    <name type="scientific">Pullulanibacillus camelliae</name>
    <dbReference type="NCBI Taxonomy" id="1707096"/>
    <lineage>
        <taxon>Bacteria</taxon>
        <taxon>Bacillati</taxon>
        <taxon>Bacillota</taxon>
        <taxon>Bacilli</taxon>
        <taxon>Bacillales</taxon>
        <taxon>Sporolactobacillaceae</taxon>
        <taxon>Pullulanibacillus</taxon>
    </lineage>
</organism>
<feature type="transmembrane region" description="Helical" evidence="1">
    <location>
        <begin position="64"/>
        <end position="83"/>
    </location>
</feature>
<accession>A0A8J2YKU1</accession>
<protein>
    <submittedName>
        <fullName evidence="2">Uncharacterized protein</fullName>
    </submittedName>
</protein>
<keyword evidence="1" id="KW-0812">Transmembrane</keyword>
<keyword evidence="3" id="KW-1185">Reference proteome</keyword>
<sequence length="156" mass="18814">MYLLIISAMLFPLIVYFMPKRIPRIDLYATTGIATYFQLLTDTFLHIELNWYGYFKQWPRSEWGTLWLVPIYLSITPIFLNFYPYKRSKVMMITYIVSWSLFATIYEWLLDVTGVFYHNQWKLYDSAMAYPILFILLRLQLSIVKFLKLKDSTNKL</sequence>
<dbReference type="AlphaFoldDB" id="A0A8J2YKU1"/>
<dbReference type="RefSeq" id="WP_188696475.1">
    <property type="nucleotide sequence ID" value="NZ_BMIR01000018.1"/>
</dbReference>
<comment type="caution">
    <text evidence="2">The sequence shown here is derived from an EMBL/GenBank/DDBJ whole genome shotgun (WGS) entry which is preliminary data.</text>
</comment>
<evidence type="ECO:0000313" key="3">
    <source>
        <dbReference type="Proteomes" id="UP000628775"/>
    </source>
</evidence>
<reference evidence="2" key="2">
    <citation type="submission" date="2020-09" db="EMBL/GenBank/DDBJ databases">
        <authorList>
            <person name="Sun Q."/>
            <person name="Zhou Y."/>
        </authorList>
    </citation>
    <scope>NUCLEOTIDE SEQUENCE</scope>
    <source>
        <strain evidence="2">CGMCC 1.15371</strain>
    </source>
</reference>
<reference evidence="2" key="1">
    <citation type="journal article" date="2014" name="Int. J. Syst. Evol. Microbiol.">
        <title>Complete genome sequence of Corynebacterium casei LMG S-19264T (=DSM 44701T), isolated from a smear-ripened cheese.</title>
        <authorList>
            <consortium name="US DOE Joint Genome Institute (JGI-PGF)"/>
            <person name="Walter F."/>
            <person name="Albersmeier A."/>
            <person name="Kalinowski J."/>
            <person name="Ruckert C."/>
        </authorList>
    </citation>
    <scope>NUCLEOTIDE SEQUENCE</scope>
    <source>
        <strain evidence="2">CGMCC 1.15371</strain>
    </source>
</reference>
<evidence type="ECO:0000256" key="1">
    <source>
        <dbReference type="SAM" id="Phobius"/>
    </source>
</evidence>
<keyword evidence="1" id="KW-0472">Membrane</keyword>